<keyword evidence="9" id="KW-1185">Reference proteome</keyword>
<evidence type="ECO:0000259" key="6">
    <source>
        <dbReference type="PROSITE" id="PS52004"/>
    </source>
</evidence>
<dbReference type="InterPro" id="IPR036291">
    <property type="entry name" value="NAD(P)-bd_dom_sf"/>
</dbReference>
<dbReference type="SMART" id="SM00825">
    <property type="entry name" value="PKS_KS"/>
    <property type="match status" value="1"/>
</dbReference>
<dbReference type="PROSITE" id="PS52019">
    <property type="entry name" value="PKS_MFAS_DH"/>
    <property type="match status" value="1"/>
</dbReference>
<feature type="region of interest" description="C-terminal hotdog fold" evidence="5">
    <location>
        <begin position="765"/>
        <end position="900"/>
    </location>
</feature>
<comment type="caution">
    <text evidence="8">The sequence shown here is derived from an EMBL/GenBank/DDBJ whole genome shotgun (WGS) entry which is preliminary data.</text>
</comment>
<feature type="domain" description="PKS/mFAS DH" evidence="7">
    <location>
        <begin position="627"/>
        <end position="900"/>
    </location>
</feature>
<evidence type="ECO:0000256" key="4">
    <source>
        <dbReference type="ARBA" id="ARBA00023315"/>
    </source>
</evidence>
<dbReference type="InterPro" id="IPR049900">
    <property type="entry name" value="PKS_mFAS_DH"/>
</dbReference>
<evidence type="ECO:0000256" key="2">
    <source>
        <dbReference type="ARBA" id="ARBA00022679"/>
    </source>
</evidence>
<organism evidence="8 9">
    <name type="scientific">Streptomyces coerulescens</name>
    <dbReference type="NCBI Taxonomy" id="29304"/>
    <lineage>
        <taxon>Bacteria</taxon>
        <taxon>Bacillati</taxon>
        <taxon>Actinomycetota</taxon>
        <taxon>Actinomycetes</taxon>
        <taxon>Kitasatosporales</taxon>
        <taxon>Streptomycetaceae</taxon>
        <taxon>Streptomyces</taxon>
    </lineage>
</organism>
<dbReference type="InterPro" id="IPR020807">
    <property type="entry name" value="PKS_DH"/>
</dbReference>
<dbReference type="InterPro" id="IPR055123">
    <property type="entry name" value="SpnB-like_Rossmann"/>
</dbReference>
<reference evidence="9" key="1">
    <citation type="journal article" date="2019" name="Int. J. Syst. Evol. Microbiol.">
        <title>The Global Catalogue of Microorganisms (GCM) 10K type strain sequencing project: providing services to taxonomists for standard genome sequencing and annotation.</title>
        <authorList>
            <consortium name="The Broad Institute Genomics Platform"/>
            <consortium name="The Broad Institute Genome Sequencing Center for Infectious Disease"/>
            <person name="Wu L."/>
            <person name="Ma J."/>
        </authorList>
    </citation>
    <scope>NUCLEOTIDE SEQUENCE [LARGE SCALE GENOMIC DNA]</scope>
    <source>
        <strain evidence="9">KCTC 42586</strain>
    </source>
</reference>
<dbReference type="RefSeq" id="WP_380862509.1">
    <property type="nucleotide sequence ID" value="NZ_JBHSKM010000038.1"/>
</dbReference>
<dbReference type="SUPFAM" id="SSF55048">
    <property type="entry name" value="Probable ACP-binding domain of malonyl-CoA ACP transacylase"/>
    <property type="match status" value="1"/>
</dbReference>
<dbReference type="Pfam" id="PF22953">
    <property type="entry name" value="SpnB_Rossmann"/>
    <property type="match status" value="1"/>
</dbReference>
<dbReference type="InterPro" id="IPR042104">
    <property type="entry name" value="PKS_dehydratase_sf"/>
</dbReference>
<gene>
    <name evidence="8" type="ORF">ACFPQ9_35110</name>
</gene>
<dbReference type="PANTHER" id="PTHR43775:SF51">
    <property type="entry name" value="INACTIVE PHENOLPHTHIOCEROL SYNTHESIS POLYKETIDE SYNTHASE TYPE I PKS1-RELATED"/>
    <property type="match status" value="1"/>
</dbReference>
<dbReference type="SUPFAM" id="SSF53901">
    <property type="entry name" value="Thiolase-like"/>
    <property type="match status" value="1"/>
</dbReference>
<dbReference type="InterPro" id="IPR020841">
    <property type="entry name" value="PKS_Beta-ketoAc_synthase_dom"/>
</dbReference>
<feature type="active site" description="Proton donor; for dehydratase activity" evidence="5">
    <location>
        <position position="826"/>
    </location>
</feature>
<dbReference type="InterPro" id="IPR016039">
    <property type="entry name" value="Thiolase-like"/>
</dbReference>
<dbReference type="InterPro" id="IPR050091">
    <property type="entry name" value="PKS_NRPS_Biosynth_Enz"/>
</dbReference>
<dbReference type="Pfam" id="PF14765">
    <property type="entry name" value="PS-DH"/>
    <property type="match status" value="1"/>
</dbReference>
<dbReference type="SUPFAM" id="SSF51735">
    <property type="entry name" value="NAD(P)-binding Rossmann-fold domains"/>
    <property type="match status" value="1"/>
</dbReference>
<dbReference type="Gene3D" id="3.30.70.3290">
    <property type="match status" value="1"/>
</dbReference>
<feature type="active site" description="Proton acceptor; for dehydratase activity" evidence="5">
    <location>
        <position position="659"/>
    </location>
</feature>
<dbReference type="Pfam" id="PF21089">
    <property type="entry name" value="PKS_DH_N"/>
    <property type="match status" value="1"/>
</dbReference>
<dbReference type="Pfam" id="PF02801">
    <property type="entry name" value="Ketoacyl-synt_C"/>
    <property type="match status" value="1"/>
</dbReference>
<dbReference type="InterPro" id="IPR016035">
    <property type="entry name" value="Acyl_Trfase/lysoPLipase"/>
</dbReference>
<dbReference type="InterPro" id="IPR014043">
    <property type="entry name" value="Acyl_transferase_dom"/>
</dbReference>
<dbReference type="InterPro" id="IPR032821">
    <property type="entry name" value="PKS_assoc"/>
</dbReference>
<feature type="non-terminal residue" evidence="8">
    <location>
        <position position="1"/>
    </location>
</feature>
<evidence type="ECO:0000259" key="7">
    <source>
        <dbReference type="PROSITE" id="PS52019"/>
    </source>
</evidence>
<feature type="non-terminal residue" evidence="8">
    <location>
        <position position="1118"/>
    </location>
</feature>
<protein>
    <submittedName>
        <fullName evidence="8">Type I polyketide synthase</fullName>
    </submittedName>
</protein>
<dbReference type="SUPFAM" id="SSF52151">
    <property type="entry name" value="FabD/lysophospholipase-like"/>
    <property type="match status" value="1"/>
</dbReference>
<evidence type="ECO:0000256" key="5">
    <source>
        <dbReference type="PROSITE-ProRule" id="PRU01363"/>
    </source>
</evidence>
<dbReference type="Gene3D" id="3.40.366.10">
    <property type="entry name" value="Malonyl-Coenzyme A Acyl Carrier Protein, domain 2"/>
    <property type="match status" value="1"/>
</dbReference>
<dbReference type="Pfam" id="PF16197">
    <property type="entry name" value="KAsynt_C_assoc"/>
    <property type="match status" value="1"/>
</dbReference>
<keyword evidence="4" id="KW-0012">Acyltransferase</keyword>
<dbReference type="Pfam" id="PF00698">
    <property type="entry name" value="Acyl_transf_1"/>
    <property type="match status" value="1"/>
</dbReference>
<dbReference type="InterPro" id="IPR001227">
    <property type="entry name" value="Ac_transferase_dom_sf"/>
</dbReference>
<dbReference type="Gene3D" id="3.40.47.10">
    <property type="match status" value="1"/>
</dbReference>
<dbReference type="PROSITE" id="PS52004">
    <property type="entry name" value="KS3_2"/>
    <property type="match status" value="1"/>
</dbReference>
<sequence>DVVEAHGTGTRLGDPIEAQALLATYGQARDGDGEPLWLGSVKSNLGHTQAAAGAAGVMKMVLALGAQRLPRTLHAEQPSSHVDWESGAVRLLTEERAWPRGDRPRRAGVSSFGISGTNAHVVIEEAPAPVATTAEGAPEPVESSVESSVQPAVESSVVDAEVPAVPSPTVELPVIPWVVSARGADALRAQTERLASVDADPLDTGFSLAATRATLDHRAVVLGHDLADLRDQLAAPMIKGAATEGRTAWMFTGQGSQRPGMGRELAATFPEFATALDEVCALLDAELGFGRPLRSVLFGDDEQTLQDTGYAQSALFALQVALIRLLRSWGTEPEVVLGHSVGEFAAAHAAGVLELPDAVRLVAARARLMRALPKGGAMAAIEATETEVTGLLANSADNANRADVADVADVAGNADNVVIAAVNSATSVVVSGHEDAVRQLLDTARRQGRRATPLHVSHAFHSPLLEPMLAEFAAIAARATYHRPTLHAVSTLTGAVLDSDDWTTPEYWVRQVREAVRFHAAARTAVDELGVARFLELGPDPVLSAHVDTSPAACLLRRDRDERETALTALAELFVRGTPVDWAAVFAGTGAREVPLPTYAFQRRRYWLEAPRTGADAAGLGLRPVRHPLLGAAVSVADSDTLLLTARLSLADQPWLADHVVAGTAIVPGTALLELALAAGERAGCDRVHDLTLHAPLALPADRAVELQLAVEPPNAAGHRALRIHARPHDTADELPWTLHASGTVTETAAAGETWDLGVWPPRDAEPVELDGLYERLGSAGLSYGPAFRGLEAVWRSGDDWFVQATLPEAAAGGGEGYGVHPALLDSVLHVLGLGERDGTRLPFLWSGVELSAVGASTVRVRVTPQGEGTVGLRVADATGEPVATIDSLLLRPVTLTELESGDAIVRDALFRVDWRPLTETGATVRTAEWAVLGELPAEHTNRFGGPSHADLDALRTALDAGARPPGTVALSLMTAPARALRETVTDTLGTIQEWLREPRLADSRLLIVLSGPTDDEEPLTDPSAAAVRGLIRTATTEHPGRIALADLDLDSASWEALAGVPETVGEVLIRRGAVRVPRLVRLADGDVLTPPVGVGAGVGWRMDVVAQGRLDGVALVP</sequence>
<name>A0ABW0CVE9_STRCD</name>
<dbReference type="Gene3D" id="3.10.129.110">
    <property type="entry name" value="Polyketide synthase dehydratase"/>
    <property type="match status" value="1"/>
</dbReference>
<dbReference type="EMBL" id="JBHSKM010000038">
    <property type="protein sequence ID" value="MFC5219083.1"/>
    <property type="molecule type" value="Genomic_DNA"/>
</dbReference>
<evidence type="ECO:0000256" key="1">
    <source>
        <dbReference type="ARBA" id="ARBA00004792"/>
    </source>
</evidence>
<evidence type="ECO:0000313" key="8">
    <source>
        <dbReference type="EMBL" id="MFC5219083.1"/>
    </source>
</evidence>
<evidence type="ECO:0000256" key="3">
    <source>
        <dbReference type="ARBA" id="ARBA00023268"/>
    </source>
</evidence>
<dbReference type="InterPro" id="IPR049552">
    <property type="entry name" value="PKS_DH_N"/>
</dbReference>
<comment type="pathway">
    <text evidence="1">Antibiotic biosynthesis.</text>
</comment>
<keyword evidence="3" id="KW-0511">Multifunctional enzyme</keyword>
<keyword evidence="2" id="KW-0808">Transferase</keyword>
<evidence type="ECO:0000313" key="9">
    <source>
        <dbReference type="Proteomes" id="UP001596263"/>
    </source>
</evidence>
<dbReference type="Proteomes" id="UP001596263">
    <property type="component" value="Unassembled WGS sequence"/>
</dbReference>
<dbReference type="Gene3D" id="3.40.50.11460">
    <property type="match status" value="1"/>
</dbReference>
<accession>A0ABW0CVE9</accession>
<dbReference type="InterPro" id="IPR014031">
    <property type="entry name" value="Ketoacyl_synth_C"/>
</dbReference>
<feature type="region of interest" description="N-terminal hotdog fold" evidence="5">
    <location>
        <begin position="627"/>
        <end position="752"/>
    </location>
</feature>
<dbReference type="PANTHER" id="PTHR43775">
    <property type="entry name" value="FATTY ACID SYNTHASE"/>
    <property type="match status" value="1"/>
</dbReference>
<dbReference type="SMART" id="SM00827">
    <property type="entry name" value="PKS_AT"/>
    <property type="match status" value="1"/>
</dbReference>
<dbReference type="InterPro" id="IPR049551">
    <property type="entry name" value="PKS_DH_C"/>
</dbReference>
<dbReference type="InterPro" id="IPR016036">
    <property type="entry name" value="Malonyl_transacylase_ACP-bd"/>
</dbReference>
<proteinExistence type="predicted"/>
<dbReference type="SMART" id="SM00826">
    <property type="entry name" value="PKS_DH"/>
    <property type="match status" value="1"/>
</dbReference>
<feature type="domain" description="Ketosynthase family 3 (KS3)" evidence="6">
    <location>
        <begin position="1"/>
        <end position="125"/>
    </location>
</feature>
<dbReference type="CDD" id="cd00833">
    <property type="entry name" value="PKS"/>
    <property type="match status" value="1"/>
</dbReference>